<accession>M9LBK5</accession>
<dbReference type="AlphaFoldDB" id="M9LBK5"/>
<organism evidence="1 2">
    <name type="scientific">Paenibacillus popilliae ATCC 14706</name>
    <dbReference type="NCBI Taxonomy" id="1212764"/>
    <lineage>
        <taxon>Bacteria</taxon>
        <taxon>Bacillati</taxon>
        <taxon>Bacillota</taxon>
        <taxon>Bacilli</taxon>
        <taxon>Bacillales</taxon>
        <taxon>Paenibacillaceae</taxon>
        <taxon>Paenibacillus</taxon>
    </lineage>
</organism>
<reference evidence="1 2" key="1">
    <citation type="submission" date="2012-10" db="EMBL/GenBank/DDBJ databases">
        <title>Draft Genome Sequence of Paenibacillus popilliae ATCC 14706T.</title>
        <authorList>
            <person name="Iiyama K."/>
            <person name="Mori K."/>
            <person name="Mon H."/>
            <person name="Chieda Y."/>
            <person name="Lee J.M."/>
            <person name="Kusakabe T."/>
            <person name="Tashiro K."/>
            <person name="Asano S."/>
            <person name="Yasunaga-Aoki C."/>
            <person name="Shimizu S."/>
        </authorList>
    </citation>
    <scope>NUCLEOTIDE SEQUENCE [LARGE SCALE GENOMIC DNA]</scope>
    <source>
        <strain evidence="1 2">ATCC 14706</strain>
    </source>
</reference>
<name>M9LBK5_PAEPP</name>
<sequence>MPDVNTLLPRIRLDVSERRLGSGRKYRFGSQIVLGDALINAHALSAKEVVDLATLTYSR</sequence>
<dbReference type="RefSeq" id="WP_006286859.1">
    <property type="nucleotide sequence ID" value="NZ_BALG01000185.1"/>
</dbReference>
<comment type="caution">
    <text evidence="1">The sequence shown here is derived from an EMBL/GenBank/DDBJ whole genome shotgun (WGS) entry which is preliminary data.</text>
</comment>
<gene>
    <name evidence="1" type="ORF">PPOP_2604</name>
</gene>
<evidence type="ECO:0000313" key="2">
    <source>
        <dbReference type="Proteomes" id="UP000029453"/>
    </source>
</evidence>
<dbReference type="Proteomes" id="UP000029453">
    <property type="component" value="Unassembled WGS sequence"/>
</dbReference>
<keyword evidence="2" id="KW-1185">Reference proteome</keyword>
<evidence type="ECO:0000313" key="1">
    <source>
        <dbReference type="EMBL" id="GAC43237.1"/>
    </source>
</evidence>
<protein>
    <submittedName>
        <fullName evidence="1">Hemolysin activation/secretion protein</fullName>
    </submittedName>
</protein>
<dbReference type="EMBL" id="BALG01000185">
    <property type="protein sequence ID" value="GAC43237.1"/>
    <property type="molecule type" value="Genomic_DNA"/>
</dbReference>
<proteinExistence type="predicted"/>